<reference evidence="1 2" key="1">
    <citation type="submission" date="2021-06" db="EMBL/GenBank/DDBJ databases">
        <title>Caerostris extrusa draft genome.</title>
        <authorList>
            <person name="Kono N."/>
            <person name="Arakawa K."/>
        </authorList>
    </citation>
    <scope>NUCLEOTIDE SEQUENCE [LARGE SCALE GENOMIC DNA]</scope>
</reference>
<sequence>MTIFEPKIPKFRSFCQSISLHIFVSTDKINKKHPQQEPLSEETNQRVRLTTATSQCRVILVVRHILHFREQNWGMNRLRFG</sequence>
<evidence type="ECO:0000313" key="2">
    <source>
        <dbReference type="Proteomes" id="UP001054945"/>
    </source>
</evidence>
<comment type="caution">
    <text evidence="1">The sequence shown here is derived from an EMBL/GenBank/DDBJ whole genome shotgun (WGS) entry which is preliminary data.</text>
</comment>
<name>A0AAV4MVD0_CAEEX</name>
<keyword evidence="2" id="KW-1185">Reference proteome</keyword>
<evidence type="ECO:0000313" key="1">
    <source>
        <dbReference type="EMBL" id="GIX75930.1"/>
    </source>
</evidence>
<dbReference type="Proteomes" id="UP001054945">
    <property type="component" value="Unassembled WGS sequence"/>
</dbReference>
<dbReference type="AlphaFoldDB" id="A0AAV4MVD0"/>
<organism evidence="1 2">
    <name type="scientific">Caerostris extrusa</name>
    <name type="common">Bark spider</name>
    <name type="synonym">Caerostris bankana</name>
    <dbReference type="NCBI Taxonomy" id="172846"/>
    <lineage>
        <taxon>Eukaryota</taxon>
        <taxon>Metazoa</taxon>
        <taxon>Ecdysozoa</taxon>
        <taxon>Arthropoda</taxon>
        <taxon>Chelicerata</taxon>
        <taxon>Arachnida</taxon>
        <taxon>Araneae</taxon>
        <taxon>Araneomorphae</taxon>
        <taxon>Entelegynae</taxon>
        <taxon>Araneoidea</taxon>
        <taxon>Araneidae</taxon>
        <taxon>Caerostris</taxon>
    </lineage>
</organism>
<accession>A0AAV4MVD0</accession>
<protein>
    <submittedName>
        <fullName evidence="1">Uncharacterized protein</fullName>
    </submittedName>
</protein>
<gene>
    <name evidence="1" type="ORF">CEXT_312511</name>
</gene>
<dbReference type="EMBL" id="BPLR01002638">
    <property type="protein sequence ID" value="GIX75930.1"/>
    <property type="molecule type" value="Genomic_DNA"/>
</dbReference>
<proteinExistence type="predicted"/>